<evidence type="ECO:0000313" key="2">
    <source>
        <dbReference type="EMBL" id="MPM60613.1"/>
    </source>
</evidence>
<name>A0A645BBQ8_9ZZZZ</name>
<dbReference type="Pfam" id="PF01326">
    <property type="entry name" value="PPDK_N"/>
    <property type="match status" value="1"/>
</dbReference>
<dbReference type="SUPFAM" id="SSF56059">
    <property type="entry name" value="Glutathione synthetase ATP-binding domain-like"/>
    <property type="match status" value="1"/>
</dbReference>
<feature type="domain" description="Pyruvate phosphate dikinase AMP/ATP-binding" evidence="1">
    <location>
        <begin position="7"/>
        <end position="251"/>
    </location>
</feature>
<organism evidence="2">
    <name type="scientific">bioreactor metagenome</name>
    <dbReference type="NCBI Taxonomy" id="1076179"/>
    <lineage>
        <taxon>unclassified sequences</taxon>
        <taxon>metagenomes</taxon>
        <taxon>ecological metagenomes</taxon>
    </lineage>
</organism>
<protein>
    <recommendedName>
        <fullName evidence="1">Pyruvate phosphate dikinase AMP/ATP-binding domain-containing protein</fullName>
    </recommendedName>
</protein>
<dbReference type="GO" id="GO:0005524">
    <property type="term" value="F:ATP binding"/>
    <property type="evidence" value="ECO:0007669"/>
    <property type="project" value="InterPro"/>
</dbReference>
<dbReference type="InterPro" id="IPR002192">
    <property type="entry name" value="PPDK_AMP/ATP-bd"/>
</dbReference>
<proteinExistence type="predicted"/>
<reference evidence="2" key="1">
    <citation type="submission" date="2019-08" db="EMBL/GenBank/DDBJ databases">
        <authorList>
            <person name="Kucharzyk K."/>
            <person name="Murdoch R.W."/>
            <person name="Higgins S."/>
            <person name="Loffler F."/>
        </authorList>
    </citation>
    <scope>NUCLEOTIDE SEQUENCE</scope>
</reference>
<dbReference type="AlphaFoldDB" id="A0A645BBQ8"/>
<dbReference type="EMBL" id="VSSQ01017890">
    <property type="protein sequence ID" value="MPM60613.1"/>
    <property type="molecule type" value="Genomic_DNA"/>
</dbReference>
<gene>
    <name evidence="2" type="ORF">SDC9_107465</name>
</gene>
<evidence type="ECO:0000259" key="1">
    <source>
        <dbReference type="Pfam" id="PF01326"/>
    </source>
</evidence>
<sequence>MVRLLSNAVKAVYASVFYKDSKAYMTATQNLIDQEKMAIVLQEVVGGEYGNLFYPAVSGVARSINYYPIGNEKTEDGIVNMAMGLGKYIMDGYQGLRFSPLHPKNILQLSSLDTALRDTQTQFYALDLESMSKDFTIDDSFNLQKIRIQQAGTNSPLRYVCSTYDPDDQIIRDGFYEGGRKVVSFANMLKHDTLPLAETLDKVLKVGQQEMGRPVEIEFAVNIKSQQEAEFFVLQIRPIVDNKEVVNEDLENIDKSETVLYSRNALGNGISTDVSDVVYVKTKHFSAANNPAIAREIEKVNTRFSEADKNYVLVGPGRWGSSDPWLGIPVKWAHISQARVIVESGLENYRIEPSQGTHFFQNLTSFGVGYFTINSFSQQDGFFDEDFLDSQPAVYETDFIRHVCFDQPLPIKISGKKKIGVVLKP</sequence>
<accession>A0A645BBQ8</accession>
<dbReference type="GO" id="GO:0016301">
    <property type="term" value="F:kinase activity"/>
    <property type="evidence" value="ECO:0007669"/>
    <property type="project" value="InterPro"/>
</dbReference>
<comment type="caution">
    <text evidence="2">The sequence shown here is derived from an EMBL/GenBank/DDBJ whole genome shotgun (WGS) entry which is preliminary data.</text>
</comment>